<evidence type="ECO:0000313" key="1">
    <source>
        <dbReference type="EMBL" id="KAI2383931.1"/>
    </source>
</evidence>
<proteinExistence type="predicted"/>
<accession>A0ACB8USV7</accession>
<gene>
    <name evidence="1" type="ORF">LOY88_004927</name>
</gene>
<organism evidence="1">
    <name type="scientific">Ophidiomyces ophidiicola</name>
    <dbReference type="NCBI Taxonomy" id="1387563"/>
    <lineage>
        <taxon>Eukaryota</taxon>
        <taxon>Fungi</taxon>
        <taxon>Dikarya</taxon>
        <taxon>Ascomycota</taxon>
        <taxon>Pezizomycotina</taxon>
        <taxon>Eurotiomycetes</taxon>
        <taxon>Eurotiomycetidae</taxon>
        <taxon>Onygenales</taxon>
        <taxon>Onygenaceae</taxon>
        <taxon>Ophidiomyces</taxon>
    </lineage>
</organism>
<dbReference type="EMBL" id="JALBCA010000081">
    <property type="protein sequence ID" value="KAI2383931.1"/>
    <property type="molecule type" value="Genomic_DNA"/>
</dbReference>
<protein>
    <submittedName>
        <fullName evidence="1">Uncharacterized protein</fullName>
    </submittedName>
</protein>
<comment type="caution">
    <text evidence="1">The sequence shown here is derived from an EMBL/GenBank/DDBJ whole genome shotgun (WGS) entry which is preliminary data.</text>
</comment>
<name>A0ACB8USV7_9EURO</name>
<sequence length="288" mass="33466">MPPTPRATNPIMRRFWGFVHRYLRLFSLSYCRWFGVPYDNQIAQLPFGLILKWSDGTRLEEVLTMQVARNAGLPVPKVICYGEHPDCPHAAYSILMTRVSGKELGQVYDSLSDEDRTPIFTQLKSFLETMRQWKSPWGENRICSLIGSSIRSVRIPKHSAGPFESEAEFNEYLIKPAWAGSFSSEAAYNDTLNRAQQMEKLSPHRIVFTHGDLKHHNIMVQDGKITGFLDWESAGWYPEYWDFTTAFGITRKTFWWYDFVKRLGGTLYLKELECEHALFSLTSSSYYW</sequence>
<reference evidence="1" key="1">
    <citation type="journal article" date="2022" name="bioRxiv">
        <title>Population genetic analysis of Ophidiomyces ophidiicola, the causative agent of snake fungal disease, indicates recent introductions to the USA.</title>
        <authorList>
            <person name="Ladner J.T."/>
            <person name="Palmer J.M."/>
            <person name="Ettinger C.L."/>
            <person name="Stajich J.E."/>
            <person name="Farrell T.M."/>
            <person name="Glorioso B.M."/>
            <person name="Lawson B."/>
            <person name="Price S.J."/>
            <person name="Stengle A.G."/>
            <person name="Grear D.A."/>
            <person name="Lorch J.M."/>
        </authorList>
    </citation>
    <scope>NUCLEOTIDE SEQUENCE</scope>
    <source>
        <strain evidence="1">NWHC 24266-5</strain>
    </source>
</reference>